<dbReference type="RefSeq" id="WP_322546925.1">
    <property type="nucleotide sequence ID" value="NZ_JAXUAC010000072.1"/>
</dbReference>
<keyword evidence="1" id="KW-0175">Coiled coil</keyword>
<evidence type="ECO:0000313" key="5">
    <source>
        <dbReference type="EMBL" id="MDZ7514322.1"/>
    </source>
</evidence>
<keyword evidence="6" id="KW-1185">Reference proteome</keyword>
<proteinExistence type="predicted"/>
<name>A0ABU5MP31_9GAMM</name>
<sequence>MSSTAATIDVQLRANTAAYRAEMVNSARTTTQQLGLIRKEASQTAVSIANLNRAAIGFVGFEAVKNGVSALLDAQKSIQQIHYGLMGATGSAQAADKAYGFVAQTAKDLGLNLEEAGKSFTSMSAAATANGIAMKDQQELFRQLSRSATVMHLTSEQMGRATTALGQSFSKGKFQAEELRQQLGEAIPGIVPRFMQAVAKMNEGTALAGKSFDKLLQDGDLSVQKYLPAMIKALEASGTGAEEAAKGLSAELNRLSTAWFNLKVKASGGVFSDAAISSVRFMAENLENVAGAATVAAGVIAGRLVGVGAGKAYSAVATPITDRMAASSQASDLANVARERVKEAAATVNQARESVRLTTTWKAQAAAAQDTARGQLAVAAAAHEAAQRTLEHQQGAATLSANLRAQKEAQAAVVVAQRNLERAQLEYNAASLSGTRADAAATAAKGRLILAQEAAAVATNNLTAARGREVAAASASSLGGMLAGGLRSAGSGLLALAGGPWGAAAIAIGALGIAYVDAQKKAEAARAEFDAQVKSMDTLRVAIQDTSAEYGRMDGSKSIRSAAEDWNQYGVAVRKADAEIEKVKKEIADYRRDIEAAKDQLEMGGGGLGVGFYTTKLEDAQARLQQLSKETESTRAAFQTLEGQLKKSMDPDLFEKMRQAALNADDVKFDSLRAKLDRTSQAALDVYLAIEKINSAGRDDIWDRKVARLKREQGELAAWDAERLKDFAAKGNIKLDGISPASLADPDGMAAKMALSALTKDQQREYREQRAAVAESIAAEKEWKESKKDTAKATRESLSESKAQENQYTSIMDRIKRQIALDKEQMGLTDDMTAAQKLQVVVTNEMASAKSKLSDEERKRVKTLLDEAVAQGKALAAQESAKKAAQDLLRLQKELNEAAVTQQQGNDIDLAAIGTGSEQMERMRRQHQLKEEYDRRLSALNDRNASANNGNGYSKEQYAQQLAELDKYHQDALEREAQYQEARQRYIGDWREGASRAFSDYAATAANSAELANQAFTNAFQSMEDAFVNFALTGKLSFKDMARSIIADLSRIAAKQAIVGIVRSIGQAWGPQITGFDSGGYTGHGGRLEPAGIVHKGEGVLSQDDMRALGGPSAFHSLRASLR</sequence>
<reference evidence="5 6" key="1">
    <citation type="submission" date="2023-12" db="EMBL/GenBank/DDBJ databases">
        <title>'Antibacterial potential of Stenotrophomonas maltophilia cystic fibrosis isolates' (manuscript under preparation).</title>
        <authorList>
            <person name="Crisan C.V."/>
            <person name="Pettis M."/>
            <person name="Goldberg J.B."/>
        </authorList>
    </citation>
    <scope>NUCLEOTIDE SEQUENCE [LARGE SCALE GENOMIC DNA]</scope>
    <source>
        <strain evidence="5 6">CCV155</strain>
    </source>
</reference>
<gene>
    <name evidence="5" type="ORF">U5F72_21195</name>
</gene>
<dbReference type="NCBIfam" id="TIGR01541">
    <property type="entry name" value="tape_meas_lam_C"/>
    <property type="match status" value="1"/>
</dbReference>
<feature type="coiled-coil region" evidence="1">
    <location>
        <begin position="874"/>
        <end position="985"/>
    </location>
</feature>
<evidence type="ECO:0000259" key="3">
    <source>
        <dbReference type="Pfam" id="PF09718"/>
    </source>
</evidence>
<feature type="domain" description="Bacteriophage tail tape measure C-terminal" evidence="3">
    <location>
        <begin position="988"/>
        <end position="1062"/>
    </location>
</feature>
<dbReference type="Gene3D" id="1.10.287.1490">
    <property type="match status" value="1"/>
</dbReference>
<dbReference type="Pfam" id="PF20155">
    <property type="entry name" value="TMP_3"/>
    <property type="match status" value="1"/>
</dbReference>
<dbReference type="InterPro" id="IPR013491">
    <property type="entry name" value="Tape_meas_N"/>
</dbReference>
<feature type="coiled-coil region" evidence="1">
    <location>
        <begin position="573"/>
        <end position="644"/>
    </location>
</feature>
<evidence type="ECO:0000256" key="1">
    <source>
        <dbReference type="SAM" id="Coils"/>
    </source>
</evidence>
<dbReference type="Proteomes" id="UP001290894">
    <property type="component" value="Unassembled WGS sequence"/>
</dbReference>
<feature type="non-terminal residue" evidence="5">
    <location>
        <position position="1123"/>
    </location>
</feature>
<dbReference type="EMBL" id="JAXUAC010000072">
    <property type="protein sequence ID" value="MDZ7514322.1"/>
    <property type="molecule type" value="Genomic_DNA"/>
</dbReference>
<accession>A0ABU5MP31</accession>
<feature type="compositionally biased region" description="Basic and acidic residues" evidence="2">
    <location>
        <begin position="783"/>
        <end position="803"/>
    </location>
</feature>
<evidence type="ECO:0000313" key="6">
    <source>
        <dbReference type="Proteomes" id="UP001290894"/>
    </source>
</evidence>
<evidence type="ECO:0000259" key="4">
    <source>
        <dbReference type="Pfam" id="PF20155"/>
    </source>
</evidence>
<dbReference type="Pfam" id="PF09718">
    <property type="entry name" value="Tape_meas_lam_C"/>
    <property type="match status" value="1"/>
</dbReference>
<feature type="domain" description="Tape measure protein N-terminal" evidence="4">
    <location>
        <begin position="72"/>
        <end position="262"/>
    </location>
</feature>
<protein>
    <submittedName>
        <fullName evidence="5">Phage tail tape measure protein</fullName>
    </submittedName>
</protein>
<organism evidence="5 6">
    <name type="scientific">Stenotrophomonas muris</name>
    <dbReference type="NCBI Taxonomy" id="2963283"/>
    <lineage>
        <taxon>Bacteria</taxon>
        <taxon>Pseudomonadati</taxon>
        <taxon>Pseudomonadota</taxon>
        <taxon>Gammaproteobacteria</taxon>
        <taxon>Lysobacterales</taxon>
        <taxon>Lysobacteraceae</taxon>
        <taxon>Stenotrophomonas</taxon>
    </lineage>
</organism>
<feature type="region of interest" description="Disordered" evidence="2">
    <location>
        <begin position="783"/>
        <end position="805"/>
    </location>
</feature>
<dbReference type="InterPro" id="IPR006431">
    <property type="entry name" value="Phage_tape_meas_C"/>
</dbReference>
<dbReference type="NCBIfam" id="TIGR02675">
    <property type="entry name" value="tape_meas_nterm"/>
    <property type="match status" value="1"/>
</dbReference>
<evidence type="ECO:0000256" key="2">
    <source>
        <dbReference type="SAM" id="MobiDB-lite"/>
    </source>
</evidence>
<comment type="caution">
    <text evidence="5">The sequence shown here is derived from an EMBL/GenBank/DDBJ whole genome shotgun (WGS) entry which is preliminary data.</text>
</comment>